<feature type="compositionally biased region" description="Basic and acidic residues" evidence="9">
    <location>
        <begin position="293"/>
        <end position="310"/>
    </location>
</feature>
<dbReference type="Gramene" id="C.cajan_20595.t">
    <property type="protein sequence ID" value="C.cajan_20595.t"/>
    <property type="gene ID" value="C.cajan_20595"/>
</dbReference>
<dbReference type="InterPro" id="IPR000477">
    <property type="entry name" value="RT_dom"/>
</dbReference>
<dbReference type="PANTHER" id="PTHR37984:SF5">
    <property type="entry name" value="PROTEIN NYNRIN-LIKE"/>
    <property type="match status" value="1"/>
</dbReference>
<feature type="domain" description="CCHC-type" evidence="10">
    <location>
        <begin position="275"/>
        <end position="290"/>
    </location>
</feature>
<dbReference type="GO" id="GO:0003676">
    <property type="term" value="F:nucleic acid binding"/>
    <property type="evidence" value="ECO:0007669"/>
    <property type="project" value="InterPro"/>
</dbReference>
<dbReference type="GO" id="GO:0016787">
    <property type="term" value="F:hydrolase activity"/>
    <property type="evidence" value="ECO:0007669"/>
    <property type="project" value="UniProtKB-KW"/>
</dbReference>
<evidence type="ECO:0000259" key="10">
    <source>
        <dbReference type="PROSITE" id="PS50158"/>
    </source>
</evidence>
<proteinExistence type="predicted"/>
<accession>A0A151UCD8</accession>
<dbReference type="Pfam" id="PF00078">
    <property type="entry name" value="RVT_1"/>
    <property type="match status" value="1"/>
</dbReference>
<keyword evidence="12" id="KW-1185">Reference proteome</keyword>
<dbReference type="InterPro" id="IPR043502">
    <property type="entry name" value="DNA/RNA_pol_sf"/>
</dbReference>
<dbReference type="InterPro" id="IPR005162">
    <property type="entry name" value="Retrotrans_gag_dom"/>
</dbReference>
<dbReference type="Pfam" id="PF17917">
    <property type="entry name" value="RT_RNaseH"/>
    <property type="match status" value="1"/>
</dbReference>
<dbReference type="GO" id="GO:0004519">
    <property type="term" value="F:endonuclease activity"/>
    <property type="evidence" value="ECO:0007669"/>
    <property type="project" value="UniProtKB-KW"/>
</dbReference>
<sequence length="1042" mass="117803">MQQQNAYFARVEADRAAAGAARPTGSLESQDLAEFRKCHPPQFRGDADLEVVDHWIRELEKIFIVLGCSQERRLTYAVYMLVGEAEHWWRGTHHMLTARGVVVDWECFKRMFLEKYFLESVRHAKEAEFMRLHQGGMTVSEYAMRFEHLARFYSQGIAEAWKCRTFAEGLKYDLKRVVVPMAITEFPALVEKAKVVERLEGGNCGVKTAEGLAGSKKGGNQRKPYDRPQPQQGSHVIRQPSGAAGGGRQGGGATLRCYRCVEPHFVKDCPHTESRCFRCHQMGHESTNCPTRGRLERGDAQRSDAQRGDKPTTAGRVFALTGAEASTSSDLVKGKGRAAGKDVMILFDSGASHSFISYACAAMLGACFRSYKAFFNLNTLPSWPLITNPGGCSTWISSSTFMDIDIILGMDLLSANRILIDCANRRLIFPQVEDELLISADQAEALLGVGAECCLLLATLSVETERVIVEIDVVRDFAEVFLDEVPGLPPVREMEFSIDLVPGAGPVLVAPYRMAPIELVELKSQLEDLLEKQLVRPSVSPWGAPVLLVKKKDGGSRLCVDYRQLNKLTIKNKYPFPRIDDLMDQLRGASVFSKIDLRSGYHQIRVKEGDIPKTAFRTRRFIKGFSKIVAPLTQLTRKEQPFIWTDACERSFDELKRRLTTSPMLVLPDSGEPLDVYCDASHQGLGCVLMQNRKVVAYASRQLKNHKKNYPTHDLELAAVVFALKIWRYYLYGARFSVFSDHKVLNYFFGQRDLNMRQRWWMEFLKDYNFQLMYHPGKANIVADALSRKSIHMSSMMVKELELVEEFRDLNLHVELAQDHISCGMLTITSEFLRQVGKKQLQDVELVKLLGLLGTEKAVDFELGEDGILRLDNGLGPELILQTTEKVKIIQEKMRTAQSRQKSYADKRRKPLKFAEGEHVFLKVTPTSGVGRALKARKLTLRFVGPYQIIQRVGSVAYRLDLPPSLSNLHHVFHVSQLRKYVHDPSHVMELDDVQVKQNLTFEKLPIAVVDHKLKELRGKSITLVKVLWDAATGEATWEVEQ</sequence>
<dbReference type="Pfam" id="PF24626">
    <property type="entry name" value="SH3_Tf2-1"/>
    <property type="match status" value="1"/>
</dbReference>
<feature type="region of interest" description="Disordered" evidence="9">
    <location>
        <begin position="288"/>
        <end position="314"/>
    </location>
</feature>
<dbReference type="Gene3D" id="3.10.10.10">
    <property type="entry name" value="HIV Type 1 Reverse Transcriptase, subunit A, domain 1"/>
    <property type="match status" value="1"/>
</dbReference>
<dbReference type="InterPro" id="IPR036875">
    <property type="entry name" value="Znf_CCHC_sf"/>
</dbReference>
<dbReference type="Gene3D" id="2.40.70.10">
    <property type="entry name" value="Acid Proteases"/>
    <property type="match status" value="1"/>
</dbReference>
<evidence type="ECO:0000256" key="4">
    <source>
        <dbReference type="ARBA" id="ARBA00022722"/>
    </source>
</evidence>
<dbReference type="SUPFAM" id="SSF57756">
    <property type="entry name" value="Retrovirus zinc finger-like domains"/>
    <property type="match status" value="1"/>
</dbReference>
<evidence type="ECO:0000256" key="2">
    <source>
        <dbReference type="ARBA" id="ARBA00022679"/>
    </source>
</evidence>
<feature type="region of interest" description="Disordered" evidence="9">
    <location>
        <begin position="210"/>
        <end position="248"/>
    </location>
</feature>
<evidence type="ECO:0000256" key="9">
    <source>
        <dbReference type="SAM" id="MobiDB-lite"/>
    </source>
</evidence>
<dbReference type="InterPro" id="IPR050951">
    <property type="entry name" value="Retrovirus_Pol_polyprotein"/>
</dbReference>
<keyword evidence="5" id="KW-0255">Endonuclease</keyword>
<dbReference type="InterPro" id="IPR001878">
    <property type="entry name" value="Znf_CCHC"/>
</dbReference>
<dbReference type="CDD" id="cd09274">
    <property type="entry name" value="RNase_HI_RT_Ty3"/>
    <property type="match status" value="1"/>
</dbReference>
<evidence type="ECO:0000313" key="12">
    <source>
        <dbReference type="Proteomes" id="UP000075243"/>
    </source>
</evidence>
<dbReference type="EC" id="2.7.7.49" evidence="1"/>
<evidence type="ECO:0000256" key="3">
    <source>
        <dbReference type="ARBA" id="ARBA00022695"/>
    </source>
</evidence>
<dbReference type="SMART" id="SM00343">
    <property type="entry name" value="ZnF_C2HC"/>
    <property type="match status" value="2"/>
</dbReference>
<keyword evidence="8" id="KW-0862">Zinc</keyword>
<keyword evidence="7" id="KW-0695">RNA-directed DNA polymerase</keyword>
<dbReference type="Proteomes" id="UP000075243">
    <property type="component" value="Chromosome 1"/>
</dbReference>
<organism evidence="11 12">
    <name type="scientific">Cajanus cajan</name>
    <name type="common">Pigeon pea</name>
    <name type="synonym">Cajanus indicus</name>
    <dbReference type="NCBI Taxonomy" id="3821"/>
    <lineage>
        <taxon>Eukaryota</taxon>
        <taxon>Viridiplantae</taxon>
        <taxon>Streptophyta</taxon>
        <taxon>Embryophyta</taxon>
        <taxon>Tracheophyta</taxon>
        <taxon>Spermatophyta</taxon>
        <taxon>Magnoliopsida</taxon>
        <taxon>eudicotyledons</taxon>
        <taxon>Gunneridae</taxon>
        <taxon>Pentapetalae</taxon>
        <taxon>rosids</taxon>
        <taxon>fabids</taxon>
        <taxon>Fabales</taxon>
        <taxon>Fabaceae</taxon>
        <taxon>Papilionoideae</taxon>
        <taxon>50 kb inversion clade</taxon>
        <taxon>NPAAA clade</taxon>
        <taxon>indigoferoid/millettioid clade</taxon>
        <taxon>Phaseoleae</taxon>
        <taxon>Cajanus</taxon>
    </lineage>
</organism>
<evidence type="ECO:0000256" key="7">
    <source>
        <dbReference type="ARBA" id="ARBA00022918"/>
    </source>
</evidence>
<dbReference type="Pfam" id="PF03732">
    <property type="entry name" value="Retrotrans_gag"/>
    <property type="match status" value="1"/>
</dbReference>
<dbReference type="Gene3D" id="3.10.20.370">
    <property type="match status" value="1"/>
</dbReference>
<dbReference type="GO" id="GO:0008270">
    <property type="term" value="F:zinc ion binding"/>
    <property type="evidence" value="ECO:0007669"/>
    <property type="project" value="UniProtKB-KW"/>
</dbReference>
<dbReference type="SUPFAM" id="SSF56672">
    <property type="entry name" value="DNA/RNA polymerases"/>
    <property type="match status" value="1"/>
</dbReference>
<evidence type="ECO:0000256" key="1">
    <source>
        <dbReference type="ARBA" id="ARBA00012493"/>
    </source>
</evidence>
<keyword evidence="8" id="KW-0479">Metal-binding</keyword>
<dbReference type="InterPro" id="IPR043128">
    <property type="entry name" value="Rev_trsase/Diguanyl_cyclase"/>
</dbReference>
<evidence type="ECO:0000256" key="6">
    <source>
        <dbReference type="ARBA" id="ARBA00022801"/>
    </source>
</evidence>
<dbReference type="AlphaFoldDB" id="A0A151UCD8"/>
<keyword evidence="3" id="KW-0548">Nucleotidyltransferase</keyword>
<dbReference type="FunFam" id="3.10.20.370:FF:000001">
    <property type="entry name" value="Retrovirus-related Pol polyprotein from transposon 17.6-like protein"/>
    <property type="match status" value="1"/>
</dbReference>
<keyword evidence="4" id="KW-0540">Nuclease</keyword>
<dbReference type="InterPro" id="IPR056924">
    <property type="entry name" value="SH3_Tf2-1"/>
</dbReference>
<dbReference type="CDD" id="cd01647">
    <property type="entry name" value="RT_LTR"/>
    <property type="match status" value="1"/>
</dbReference>
<keyword evidence="2" id="KW-0808">Transferase</keyword>
<name>A0A151UCD8_CAJCA</name>
<dbReference type="Gene3D" id="4.10.60.10">
    <property type="entry name" value="Zinc finger, CCHC-type"/>
    <property type="match status" value="1"/>
</dbReference>
<dbReference type="SUPFAM" id="SSF50630">
    <property type="entry name" value="Acid proteases"/>
    <property type="match status" value="1"/>
</dbReference>
<dbReference type="EMBL" id="CM003603">
    <property type="protein sequence ID" value="KYP76947.1"/>
    <property type="molecule type" value="Genomic_DNA"/>
</dbReference>
<dbReference type="PROSITE" id="PS50158">
    <property type="entry name" value="ZF_CCHC"/>
    <property type="match status" value="1"/>
</dbReference>
<dbReference type="InterPro" id="IPR021109">
    <property type="entry name" value="Peptidase_aspartic_dom_sf"/>
</dbReference>
<protein>
    <recommendedName>
        <fullName evidence="1">RNA-directed DNA polymerase</fullName>
        <ecNumber evidence="1">2.7.7.49</ecNumber>
    </recommendedName>
</protein>
<dbReference type="PANTHER" id="PTHR37984">
    <property type="entry name" value="PROTEIN CBG26694"/>
    <property type="match status" value="1"/>
</dbReference>
<dbReference type="Pfam" id="PF08284">
    <property type="entry name" value="RVP_2"/>
    <property type="match status" value="2"/>
</dbReference>
<dbReference type="GO" id="GO:0003964">
    <property type="term" value="F:RNA-directed DNA polymerase activity"/>
    <property type="evidence" value="ECO:0007669"/>
    <property type="project" value="UniProtKB-KW"/>
</dbReference>
<keyword evidence="6" id="KW-0378">Hydrolase</keyword>
<reference evidence="11 12" key="1">
    <citation type="journal article" date="2012" name="Nat. Biotechnol.">
        <title>Draft genome sequence of pigeonpea (Cajanus cajan), an orphan legume crop of resource-poor farmers.</title>
        <authorList>
            <person name="Varshney R.K."/>
            <person name="Chen W."/>
            <person name="Li Y."/>
            <person name="Bharti A.K."/>
            <person name="Saxena R.K."/>
            <person name="Schlueter J.A."/>
            <person name="Donoghue M.T."/>
            <person name="Azam S."/>
            <person name="Fan G."/>
            <person name="Whaley A.M."/>
            <person name="Farmer A.D."/>
            <person name="Sheridan J."/>
            <person name="Iwata A."/>
            <person name="Tuteja R."/>
            <person name="Penmetsa R.V."/>
            <person name="Wu W."/>
            <person name="Upadhyaya H.D."/>
            <person name="Yang S.P."/>
            <person name="Shah T."/>
            <person name="Saxena K.B."/>
            <person name="Michael T."/>
            <person name="McCombie W.R."/>
            <person name="Yang B."/>
            <person name="Zhang G."/>
            <person name="Yang H."/>
            <person name="Wang J."/>
            <person name="Spillane C."/>
            <person name="Cook D.R."/>
            <person name="May G.D."/>
            <person name="Xu X."/>
            <person name="Jackson S.A."/>
        </authorList>
    </citation>
    <scope>NUCLEOTIDE SEQUENCE [LARGE SCALE GENOMIC DNA]</scope>
    <source>
        <strain evidence="12">cv. Asha</strain>
    </source>
</reference>
<evidence type="ECO:0000256" key="5">
    <source>
        <dbReference type="ARBA" id="ARBA00022759"/>
    </source>
</evidence>
<dbReference type="CDD" id="cd00303">
    <property type="entry name" value="retropepsin_like"/>
    <property type="match status" value="1"/>
</dbReference>
<dbReference type="InterPro" id="IPR041373">
    <property type="entry name" value="RT_RNaseH"/>
</dbReference>
<keyword evidence="8" id="KW-0863">Zinc-finger</keyword>
<evidence type="ECO:0000313" key="11">
    <source>
        <dbReference type="EMBL" id="KYP76947.1"/>
    </source>
</evidence>
<gene>
    <name evidence="11" type="ORF">KK1_021210</name>
</gene>
<dbReference type="Gene3D" id="3.30.70.270">
    <property type="match status" value="1"/>
</dbReference>
<evidence type="ECO:0000256" key="8">
    <source>
        <dbReference type="PROSITE-ProRule" id="PRU00047"/>
    </source>
</evidence>